<dbReference type="EMBL" id="JXDG01000008">
    <property type="protein sequence ID" value="KIH85352.1"/>
    <property type="molecule type" value="Genomic_DNA"/>
</dbReference>
<proteinExistence type="predicted"/>
<evidence type="ECO:0000313" key="2">
    <source>
        <dbReference type="Proteomes" id="UP000031535"/>
    </source>
</evidence>
<gene>
    <name evidence="1" type="ORF">UCMB321_0821</name>
</gene>
<dbReference type="Proteomes" id="UP000031535">
    <property type="component" value="Unassembled WGS sequence"/>
</dbReference>
<protein>
    <submittedName>
        <fullName evidence="1">Uncharacterized protein</fullName>
    </submittedName>
</protein>
<dbReference type="AlphaFoldDB" id="A0A0C2IKD9"/>
<comment type="caution">
    <text evidence="1">The sequence shown here is derived from an EMBL/GenBank/DDBJ whole genome shotgun (WGS) entry which is preliminary data.</text>
</comment>
<organism evidence="1 2">
    <name type="scientific">Pseudomonas batumici</name>
    <dbReference type="NCBI Taxonomy" id="226910"/>
    <lineage>
        <taxon>Bacteria</taxon>
        <taxon>Pseudomonadati</taxon>
        <taxon>Pseudomonadota</taxon>
        <taxon>Gammaproteobacteria</taxon>
        <taxon>Pseudomonadales</taxon>
        <taxon>Pseudomonadaceae</taxon>
        <taxon>Pseudomonas</taxon>
    </lineage>
</organism>
<reference evidence="1 2" key="1">
    <citation type="submission" date="2015-01" db="EMBL/GenBank/DDBJ databases">
        <title>Complete genome of Pseudomonas batumici UCM B-321 producer of the batumin antibiotic with strong antistaphilococcal and potential anticancer activity.</title>
        <authorList>
            <person name="Klochko V.V."/>
            <person name="Zelena L.B."/>
            <person name="Elena K.A."/>
            <person name="Reva O.N."/>
        </authorList>
    </citation>
    <scope>NUCLEOTIDE SEQUENCE [LARGE SCALE GENOMIC DNA]</scope>
    <source>
        <strain evidence="1 2">UCM B-321</strain>
    </source>
</reference>
<keyword evidence="2" id="KW-1185">Reference proteome</keyword>
<evidence type="ECO:0000313" key="1">
    <source>
        <dbReference type="EMBL" id="KIH85352.1"/>
    </source>
</evidence>
<dbReference type="STRING" id="226910.UCMB321_0821"/>
<accession>A0A0C2IKD9</accession>
<sequence>MIQRRPHPSLVFVSAVLTLSHHPDRRLFQPPHPDYSAVHVQGRSLHSALTFPIASFLPLCPGHQPGAHGL</sequence>
<name>A0A0C2IKD9_9PSED</name>